<accession>A0ABW3CLT9</accession>
<dbReference type="PANTHER" id="PTHR42535">
    <property type="entry name" value="OOKINETE PROTEIN, PUTATIVE-RELATED"/>
    <property type="match status" value="1"/>
</dbReference>
<protein>
    <submittedName>
        <fullName evidence="1">LamG domain-containing protein</fullName>
    </submittedName>
</protein>
<evidence type="ECO:0000313" key="2">
    <source>
        <dbReference type="Proteomes" id="UP001597083"/>
    </source>
</evidence>
<evidence type="ECO:0000313" key="1">
    <source>
        <dbReference type="EMBL" id="MFD0854569.1"/>
    </source>
</evidence>
<dbReference type="SUPFAM" id="SSF49899">
    <property type="entry name" value="Concanavalin A-like lectins/glucanases"/>
    <property type="match status" value="1"/>
</dbReference>
<dbReference type="PANTHER" id="PTHR42535:SF2">
    <property type="entry name" value="CHROMOSOME UNDETERMINED SCAFFOLD_146, WHOLE GENOME SHOTGUN SEQUENCE"/>
    <property type="match status" value="1"/>
</dbReference>
<name>A0ABW3CLT9_9ACTN</name>
<reference evidence="2" key="1">
    <citation type="journal article" date="2019" name="Int. J. Syst. Evol. Microbiol.">
        <title>The Global Catalogue of Microorganisms (GCM) 10K type strain sequencing project: providing services to taxonomists for standard genome sequencing and annotation.</title>
        <authorList>
            <consortium name="The Broad Institute Genomics Platform"/>
            <consortium name="The Broad Institute Genome Sequencing Center for Infectious Disease"/>
            <person name="Wu L."/>
            <person name="Ma J."/>
        </authorList>
    </citation>
    <scope>NUCLEOTIDE SEQUENCE [LARGE SCALE GENOMIC DNA]</scope>
    <source>
        <strain evidence="2">JCM 31696</strain>
    </source>
</reference>
<dbReference type="Proteomes" id="UP001597083">
    <property type="component" value="Unassembled WGS sequence"/>
</dbReference>
<proteinExistence type="predicted"/>
<comment type="caution">
    <text evidence="1">The sequence shown here is derived from an EMBL/GenBank/DDBJ whole genome shotgun (WGS) entry which is preliminary data.</text>
</comment>
<gene>
    <name evidence="1" type="ORF">ACFQ07_20195</name>
</gene>
<dbReference type="InterPro" id="IPR013320">
    <property type="entry name" value="ConA-like_dom_sf"/>
</dbReference>
<organism evidence="1 2">
    <name type="scientific">Actinomadura adrarensis</name>
    <dbReference type="NCBI Taxonomy" id="1819600"/>
    <lineage>
        <taxon>Bacteria</taxon>
        <taxon>Bacillati</taxon>
        <taxon>Actinomycetota</taxon>
        <taxon>Actinomycetes</taxon>
        <taxon>Streptosporangiales</taxon>
        <taxon>Thermomonosporaceae</taxon>
        <taxon>Actinomadura</taxon>
    </lineage>
</organism>
<keyword evidence="2" id="KW-1185">Reference proteome</keyword>
<feature type="non-terminal residue" evidence="1">
    <location>
        <position position="1"/>
    </location>
</feature>
<dbReference type="EMBL" id="JBHTIR010003030">
    <property type="protein sequence ID" value="MFD0854569.1"/>
    <property type="molecule type" value="Genomic_DNA"/>
</dbReference>
<dbReference type="Pfam" id="PF13385">
    <property type="entry name" value="Laminin_G_3"/>
    <property type="match status" value="1"/>
</dbReference>
<sequence>ALDESVAVVPGRDGRALSFDGTGKAVVPAVPQLVLNQMFGFAVAFFANVGREPDGEWRGLFYKPVGERDARSIGIWLYPDTTQLRVQLFTGEGPEYIDSHASLPVGEWAHVSFVVDKGGMYLYVDGRLDTGVTLEHEVVPPYGPIYLGGEPSGTGFAGLIADVRVYASPLSAQDVRELAHSPG</sequence>
<dbReference type="Gene3D" id="2.60.120.200">
    <property type="match status" value="1"/>
</dbReference>